<dbReference type="RefSeq" id="WP_263342324.1">
    <property type="nucleotide sequence ID" value="NZ_JAGSYH010000011.1"/>
</dbReference>
<reference evidence="24" key="1">
    <citation type="journal article" date="2019" name="Int. J. Syst. Evol. Microbiol.">
        <title>The Global Catalogue of Microorganisms (GCM) 10K type strain sequencing project: providing services to taxonomists for standard genome sequencing and annotation.</title>
        <authorList>
            <consortium name="The Broad Institute Genomics Platform"/>
            <consortium name="The Broad Institute Genome Sequencing Center for Infectious Disease"/>
            <person name="Wu L."/>
            <person name="Ma J."/>
        </authorList>
    </citation>
    <scope>NUCLEOTIDE SEQUENCE [LARGE SCALE GENOMIC DNA]</scope>
    <source>
        <strain evidence="24">JCM 4087</strain>
    </source>
</reference>
<evidence type="ECO:0000256" key="9">
    <source>
        <dbReference type="ARBA" id="ARBA00022723"/>
    </source>
</evidence>
<evidence type="ECO:0000256" key="15">
    <source>
        <dbReference type="ARBA" id="ARBA00023049"/>
    </source>
</evidence>
<dbReference type="Gene3D" id="3.50.30.30">
    <property type="match status" value="1"/>
</dbReference>
<evidence type="ECO:0000256" key="17">
    <source>
        <dbReference type="ARBA" id="ARBA00023180"/>
    </source>
</evidence>
<dbReference type="InterPro" id="IPR039866">
    <property type="entry name" value="CPQ"/>
</dbReference>
<keyword evidence="8" id="KW-0645">Protease</keyword>
<feature type="chain" id="PRO_5047068483" description="Carboxypeptidase Q" evidence="21">
    <location>
        <begin position="27"/>
        <end position="503"/>
    </location>
</feature>
<keyword evidence="12" id="KW-0256">Endoplasmic reticulum</keyword>
<keyword evidence="13" id="KW-0862">Zinc</keyword>
<evidence type="ECO:0000256" key="18">
    <source>
        <dbReference type="ARBA" id="ARBA00023228"/>
    </source>
</evidence>
<keyword evidence="6" id="KW-0964">Secreted</keyword>
<dbReference type="PANTHER" id="PTHR12053:SF3">
    <property type="entry name" value="CARBOXYPEPTIDASE Q"/>
    <property type="match status" value="1"/>
</dbReference>
<evidence type="ECO:0000256" key="11">
    <source>
        <dbReference type="ARBA" id="ARBA00022801"/>
    </source>
</evidence>
<keyword evidence="11" id="KW-0378">Hydrolase</keyword>
<keyword evidence="14" id="KW-0333">Golgi apparatus</keyword>
<comment type="subunit">
    <text evidence="19">Homodimer. The monomeric form is inactive while the homodimer is active.</text>
</comment>
<keyword evidence="17" id="KW-0325">Glycoprotein</keyword>
<sequence>MKHFSTLSFRPLLIAVMVAVPVFGHAQTPDSNTLKGSQAEMRDQFFDRVLGHDTGAWTPEQVKTMAQLRDAALTDSYALDELRHLTFNIGPRLSGSPQAQAAVEYVAGEMRKLGAEVTLEKTQVPHWVRGAETAELVSWSGMGPGTTQKVVLTALGSSVATPKDGLTAEVVVADSWEDLKKLDPASCAGKILLLNEKFDKQLAAQEGGLYSYGESVQYRGAAPVAGALMGASAVLVRSVGGADYRIPHTGETEYAPNVKKIPAAAVTAEDADMLADLVKQGPVTMHLTLTPETLPDATSYNVIADWKGTEHPEQVVVVSGHLDSWDLATGAIDDGAGVVVSMQAIHLLQKLGIHPKRTVRFVAWMSEEEGSEGAATYIHDHAGDVADHIGAIESDLGAGHPDGLIFAGKPELAEWLRPVTQVLDGIGASTLHASPETGEDIAVLTEKGVPSFAPSQDGRFYFNYHHTPADTFDKVNPRELSENAALMTVLSYALADSSTPAPR</sequence>
<keyword evidence="18" id="KW-0458">Lysosome</keyword>
<evidence type="ECO:0000256" key="13">
    <source>
        <dbReference type="ARBA" id="ARBA00022833"/>
    </source>
</evidence>
<evidence type="ECO:0000256" key="20">
    <source>
        <dbReference type="ARBA" id="ARBA00033328"/>
    </source>
</evidence>
<evidence type="ECO:0000256" key="3">
    <source>
        <dbReference type="ARBA" id="ARBA00004555"/>
    </source>
</evidence>
<gene>
    <name evidence="23" type="ORF">ACFPT7_23710</name>
</gene>
<dbReference type="InterPro" id="IPR007484">
    <property type="entry name" value="Peptidase_M28"/>
</dbReference>
<dbReference type="PANTHER" id="PTHR12053">
    <property type="entry name" value="PROTEASE FAMILY M28 PLASMA GLUTAMATE CARBOXYPEPTIDASE-RELATED"/>
    <property type="match status" value="1"/>
</dbReference>
<evidence type="ECO:0000256" key="12">
    <source>
        <dbReference type="ARBA" id="ARBA00022824"/>
    </source>
</evidence>
<dbReference type="Pfam" id="PF04389">
    <property type="entry name" value="Peptidase_M28"/>
    <property type="match status" value="1"/>
</dbReference>
<evidence type="ECO:0000256" key="21">
    <source>
        <dbReference type="SAM" id="SignalP"/>
    </source>
</evidence>
<evidence type="ECO:0000256" key="14">
    <source>
        <dbReference type="ARBA" id="ARBA00023034"/>
    </source>
</evidence>
<keyword evidence="16" id="KW-0865">Zymogen</keyword>
<dbReference type="SUPFAM" id="SSF53187">
    <property type="entry name" value="Zn-dependent exopeptidases"/>
    <property type="match status" value="1"/>
</dbReference>
<comment type="subcellular location">
    <subcellularLocation>
        <location evidence="1">Endoplasmic reticulum</location>
    </subcellularLocation>
    <subcellularLocation>
        <location evidence="3">Golgi apparatus</location>
    </subcellularLocation>
    <subcellularLocation>
        <location evidence="2">Lysosome</location>
    </subcellularLocation>
    <subcellularLocation>
        <location evidence="4">Secreted</location>
    </subcellularLocation>
</comment>
<evidence type="ECO:0000256" key="4">
    <source>
        <dbReference type="ARBA" id="ARBA00004613"/>
    </source>
</evidence>
<evidence type="ECO:0000256" key="5">
    <source>
        <dbReference type="ARBA" id="ARBA00014116"/>
    </source>
</evidence>
<evidence type="ECO:0000256" key="2">
    <source>
        <dbReference type="ARBA" id="ARBA00004371"/>
    </source>
</evidence>
<evidence type="ECO:0000256" key="8">
    <source>
        <dbReference type="ARBA" id="ARBA00022670"/>
    </source>
</evidence>
<feature type="domain" description="Peptidase M28" evidence="22">
    <location>
        <begin position="301"/>
        <end position="487"/>
    </location>
</feature>
<organism evidence="23 24">
    <name type="scientific">Acidicapsa dinghuensis</name>
    <dbReference type="NCBI Taxonomy" id="2218256"/>
    <lineage>
        <taxon>Bacteria</taxon>
        <taxon>Pseudomonadati</taxon>
        <taxon>Acidobacteriota</taxon>
        <taxon>Terriglobia</taxon>
        <taxon>Terriglobales</taxon>
        <taxon>Acidobacteriaceae</taxon>
        <taxon>Acidicapsa</taxon>
    </lineage>
</organism>
<keyword evidence="15" id="KW-0482">Metalloprotease</keyword>
<proteinExistence type="predicted"/>
<evidence type="ECO:0000313" key="24">
    <source>
        <dbReference type="Proteomes" id="UP001596091"/>
    </source>
</evidence>
<feature type="signal peptide" evidence="21">
    <location>
        <begin position="1"/>
        <end position="26"/>
    </location>
</feature>
<keyword evidence="9" id="KW-0479">Metal-binding</keyword>
<accession>A0ABW1EQZ2</accession>
<keyword evidence="7" id="KW-0121">Carboxypeptidase</keyword>
<evidence type="ECO:0000256" key="16">
    <source>
        <dbReference type="ARBA" id="ARBA00023145"/>
    </source>
</evidence>
<evidence type="ECO:0000256" key="10">
    <source>
        <dbReference type="ARBA" id="ARBA00022729"/>
    </source>
</evidence>
<evidence type="ECO:0000256" key="7">
    <source>
        <dbReference type="ARBA" id="ARBA00022645"/>
    </source>
</evidence>
<dbReference type="EMBL" id="JBHSPH010000019">
    <property type="protein sequence ID" value="MFC5865333.1"/>
    <property type="molecule type" value="Genomic_DNA"/>
</dbReference>
<evidence type="ECO:0000259" key="22">
    <source>
        <dbReference type="Pfam" id="PF04389"/>
    </source>
</evidence>
<evidence type="ECO:0000256" key="1">
    <source>
        <dbReference type="ARBA" id="ARBA00004240"/>
    </source>
</evidence>
<comment type="caution">
    <text evidence="23">The sequence shown here is derived from an EMBL/GenBank/DDBJ whole genome shotgun (WGS) entry which is preliminary data.</text>
</comment>
<protein>
    <recommendedName>
        <fullName evidence="5">Carboxypeptidase Q</fullName>
    </recommendedName>
    <alternativeName>
        <fullName evidence="20">Plasma glutamate carboxypeptidase</fullName>
    </alternativeName>
</protein>
<evidence type="ECO:0000256" key="19">
    <source>
        <dbReference type="ARBA" id="ARBA00025833"/>
    </source>
</evidence>
<dbReference type="Proteomes" id="UP001596091">
    <property type="component" value="Unassembled WGS sequence"/>
</dbReference>
<evidence type="ECO:0000313" key="23">
    <source>
        <dbReference type="EMBL" id="MFC5865333.1"/>
    </source>
</evidence>
<keyword evidence="24" id="KW-1185">Reference proteome</keyword>
<keyword evidence="10 21" id="KW-0732">Signal</keyword>
<dbReference type="Gene3D" id="3.40.630.10">
    <property type="entry name" value="Zn peptidases"/>
    <property type="match status" value="1"/>
</dbReference>
<evidence type="ECO:0000256" key="6">
    <source>
        <dbReference type="ARBA" id="ARBA00022525"/>
    </source>
</evidence>
<name>A0ABW1EQZ2_9BACT</name>